<name>A0A5N6QSD0_9ROSI</name>
<gene>
    <name evidence="2" type="ORF">FH972_005305</name>
</gene>
<sequence length="79" mass="8676">MAAQAKMMQEYEDKMRQFVEGSGRVVTSEPEVTNVVAPAPVIYRSSVDSRSGGVNDQPDDNGSEEQPWISVGHKTFTSK</sequence>
<evidence type="ECO:0000256" key="1">
    <source>
        <dbReference type="SAM" id="MobiDB-lite"/>
    </source>
</evidence>
<dbReference type="EMBL" id="CM017322">
    <property type="protein sequence ID" value="KAE8008832.1"/>
    <property type="molecule type" value="Genomic_DNA"/>
</dbReference>
<dbReference type="Proteomes" id="UP000327013">
    <property type="component" value="Chromosome 2"/>
</dbReference>
<evidence type="ECO:0000313" key="2">
    <source>
        <dbReference type="EMBL" id="KAE8008832.1"/>
    </source>
</evidence>
<proteinExistence type="predicted"/>
<keyword evidence="3" id="KW-1185">Reference proteome</keyword>
<reference evidence="2 3" key="1">
    <citation type="submission" date="2019-06" db="EMBL/GenBank/DDBJ databases">
        <title>A chromosomal-level reference genome of Carpinus fangiana (Coryloideae, Betulaceae).</title>
        <authorList>
            <person name="Yang X."/>
            <person name="Wang Z."/>
            <person name="Zhang L."/>
            <person name="Hao G."/>
            <person name="Liu J."/>
            <person name="Yang Y."/>
        </authorList>
    </citation>
    <scope>NUCLEOTIDE SEQUENCE [LARGE SCALE GENOMIC DNA]</scope>
    <source>
        <strain evidence="2">Cfa_2016G</strain>
        <tissue evidence="2">Leaf</tissue>
    </source>
</reference>
<dbReference type="AlphaFoldDB" id="A0A5N6QSD0"/>
<accession>A0A5N6QSD0</accession>
<evidence type="ECO:0000313" key="3">
    <source>
        <dbReference type="Proteomes" id="UP000327013"/>
    </source>
</evidence>
<protein>
    <submittedName>
        <fullName evidence="2">Uncharacterized protein</fullName>
    </submittedName>
</protein>
<feature type="region of interest" description="Disordered" evidence="1">
    <location>
        <begin position="44"/>
        <end position="79"/>
    </location>
</feature>
<organism evidence="2 3">
    <name type="scientific">Carpinus fangiana</name>
    <dbReference type="NCBI Taxonomy" id="176857"/>
    <lineage>
        <taxon>Eukaryota</taxon>
        <taxon>Viridiplantae</taxon>
        <taxon>Streptophyta</taxon>
        <taxon>Embryophyta</taxon>
        <taxon>Tracheophyta</taxon>
        <taxon>Spermatophyta</taxon>
        <taxon>Magnoliopsida</taxon>
        <taxon>eudicotyledons</taxon>
        <taxon>Gunneridae</taxon>
        <taxon>Pentapetalae</taxon>
        <taxon>rosids</taxon>
        <taxon>fabids</taxon>
        <taxon>Fagales</taxon>
        <taxon>Betulaceae</taxon>
        <taxon>Carpinus</taxon>
    </lineage>
</organism>